<protein>
    <submittedName>
        <fullName evidence="7">Lysine transporter LysE</fullName>
    </submittedName>
</protein>
<evidence type="ECO:0000256" key="5">
    <source>
        <dbReference type="ARBA" id="ARBA00023136"/>
    </source>
</evidence>
<sequence>MLTSLLAIAVLHWAVLVIPGFNFVLVGQLAASGSRVAAFSAVAGMTAATLGWATLAITGVGVVFTSHAVFREAVQVAGGLYLLYLAFRLWRSDRQGTVTEASVLSAPAAFRAGFMTSVLNPKIALFYGSIFATVLPQDPGLPLMALSVLLVFANSAVWHSSIALLFSRHAIQTAYLRNYQALNRVSGVVVGAYGARLISSAASEFRSRVA</sequence>
<feature type="transmembrane region" description="Helical" evidence="6">
    <location>
        <begin position="108"/>
        <end position="131"/>
    </location>
</feature>
<feature type="transmembrane region" description="Helical" evidence="6">
    <location>
        <begin position="38"/>
        <end position="62"/>
    </location>
</feature>
<dbReference type="InterPro" id="IPR001123">
    <property type="entry name" value="LeuE-type"/>
</dbReference>
<keyword evidence="2" id="KW-1003">Cell membrane</keyword>
<dbReference type="Proteomes" id="UP000313645">
    <property type="component" value="Unassembled WGS sequence"/>
</dbReference>
<comment type="caution">
    <text evidence="7">The sequence shown here is derived from an EMBL/GenBank/DDBJ whole genome shotgun (WGS) entry which is preliminary data.</text>
</comment>
<feature type="transmembrane region" description="Helical" evidence="6">
    <location>
        <begin position="143"/>
        <end position="167"/>
    </location>
</feature>
<keyword evidence="3 6" id="KW-0812">Transmembrane</keyword>
<dbReference type="RefSeq" id="WP_131483956.1">
    <property type="nucleotide sequence ID" value="NZ_SJDL01000051.1"/>
</dbReference>
<evidence type="ECO:0000313" key="7">
    <source>
        <dbReference type="EMBL" id="TBW48231.1"/>
    </source>
</evidence>
<keyword evidence="8" id="KW-1185">Reference proteome</keyword>
<evidence type="ECO:0000256" key="3">
    <source>
        <dbReference type="ARBA" id="ARBA00022692"/>
    </source>
</evidence>
<reference evidence="7 8" key="1">
    <citation type="submission" date="2019-02" db="EMBL/GenBank/DDBJ databases">
        <title>Marinobacter halodurans sp. nov., a marine bacterium isolated from sea tidal flat.</title>
        <authorList>
            <person name="Yoo Y."/>
            <person name="Lee D.W."/>
            <person name="Kim B.S."/>
            <person name="Kim J.-J."/>
        </authorList>
    </citation>
    <scope>NUCLEOTIDE SEQUENCE [LARGE SCALE GENOMIC DNA]</scope>
    <source>
        <strain evidence="7 8">YJ-S3-2</strain>
    </source>
</reference>
<evidence type="ECO:0000256" key="2">
    <source>
        <dbReference type="ARBA" id="ARBA00022475"/>
    </source>
</evidence>
<name>A0ABY1ZE98_9GAMM</name>
<evidence type="ECO:0000256" key="6">
    <source>
        <dbReference type="SAM" id="Phobius"/>
    </source>
</evidence>
<comment type="subcellular location">
    <subcellularLocation>
        <location evidence="1">Cell membrane</location>
        <topology evidence="1">Multi-pass membrane protein</topology>
    </subcellularLocation>
</comment>
<organism evidence="7 8">
    <name type="scientific">Marinobacter halodurans</name>
    <dbReference type="NCBI Taxonomy" id="2528979"/>
    <lineage>
        <taxon>Bacteria</taxon>
        <taxon>Pseudomonadati</taxon>
        <taxon>Pseudomonadota</taxon>
        <taxon>Gammaproteobacteria</taxon>
        <taxon>Pseudomonadales</taxon>
        <taxon>Marinobacteraceae</taxon>
        <taxon>Marinobacter</taxon>
    </lineage>
</organism>
<keyword evidence="4 6" id="KW-1133">Transmembrane helix</keyword>
<dbReference type="PANTHER" id="PTHR30086:SF19">
    <property type="entry name" value="THREONINE EFFLUX PROTEIN"/>
    <property type="match status" value="1"/>
</dbReference>
<gene>
    <name evidence="7" type="ORF">EZI54_21585</name>
</gene>
<evidence type="ECO:0000256" key="1">
    <source>
        <dbReference type="ARBA" id="ARBA00004651"/>
    </source>
</evidence>
<dbReference type="PANTHER" id="PTHR30086">
    <property type="entry name" value="ARGININE EXPORTER PROTEIN ARGO"/>
    <property type="match status" value="1"/>
</dbReference>
<keyword evidence="5 6" id="KW-0472">Membrane</keyword>
<feature type="transmembrane region" description="Helical" evidence="6">
    <location>
        <begin position="6"/>
        <end position="26"/>
    </location>
</feature>
<proteinExistence type="predicted"/>
<evidence type="ECO:0000313" key="8">
    <source>
        <dbReference type="Proteomes" id="UP000313645"/>
    </source>
</evidence>
<dbReference type="EMBL" id="SJDL01000051">
    <property type="protein sequence ID" value="TBW48231.1"/>
    <property type="molecule type" value="Genomic_DNA"/>
</dbReference>
<evidence type="ECO:0000256" key="4">
    <source>
        <dbReference type="ARBA" id="ARBA00022989"/>
    </source>
</evidence>
<dbReference type="Pfam" id="PF01810">
    <property type="entry name" value="LysE"/>
    <property type="match status" value="1"/>
</dbReference>
<accession>A0ABY1ZE98</accession>
<feature type="transmembrane region" description="Helical" evidence="6">
    <location>
        <begin position="68"/>
        <end position="87"/>
    </location>
</feature>